<keyword evidence="3" id="KW-1185">Reference proteome</keyword>
<protein>
    <submittedName>
        <fullName evidence="2">Atrophin-1 incomplete domain containing protein</fullName>
    </submittedName>
</protein>
<dbReference type="EMBL" id="KC977571">
    <property type="protein sequence ID" value="AGO84953.2"/>
    <property type="molecule type" value="Genomic_DNA"/>
</dbReference>
<feature type="region of interest" description="Disordered" evidence="1">
    <location>
        <begin position="235"/>
        <end position="258"/>
    </location>
</feature>
<evidence type="ECO:0000313" key="2">
    <source>
        <dbReference type="EMBL" id="AGO84953.2"/>
    </source>
</evidence>
<reference evidence="2 3" key="1">
    <citation type="journal article" date="2013" name="Science">
        <title>Pandoraviruses: amoeba viruses with genomes up to 2.5 Mb reaching that of parasitic eukaryotes.</title>
        <authorList>
            <person name="Philippe N."/>
            <person name="Legendre M."/>
            <person name="Doutre G."/>
            <person name="Coute Y."/>
            <person name="Poirot O."/>
            <person name="Lescot M."/>
            <person name="Arslan D."/>
            <person name="Seltzer V."/>
            <person name="Bertaux L."/>
            <person name="Bruley C."/>
            <person name="Garin J."/>
            <person name="Claverie J.M."/>
            <person name="Abergel C."/>
        </authorList>
    </citation>
    <scope>NUCLEOTIDE SEQUENCE [LARGE SCALE GENOMIC DNA]</scope>
</reference>
<dbReference type="GeneID" id="16606740"/>
<evidence type="ECO:0000313" key="3">
    <source>
        <dbReference type="Proteomes" id="UP000204584"/>
    </source>
</evidence>
<feature type="compositionally biased region" description="Low complexity" evidence="1">
    <location>
        <begin position="109"/>
        <end position="122"/>
    </location>
</feature>
<proteinExistence type="predicted"/>
<evidence type="ECO:0000256" key="1">
    <source>
        <dbReference type="SAM" id="MobiDB-lite"/>
    </source>
</evidence>
<dbReference type="KEGG" id="vg:16606740"/>
<name>S4VX57_9VIRU</name>
<sequence length="1020" mass="111175">MSRGVVRKKKRTTRGKTCARRHDRVVGLLARSNRAKGAPTWRAGYIVAPGTTKNRRPRGQARHYMESNRRALPPPSRRLSPARPLARFPRVSIAQPAPAAQSNMRPVEAQAPHQAPLARPAPAQPVIGRFAPRRFDQPPQPSRAMPMAALGRFPALQPGAGARSGLQRPVAPLARRPALTALARQPFPALAAGGVPMRMARASPMSPTNAQAPLRPMAPPARLRQVSRPLRALAPTLTTRPDGNEDADAPDNGCVPGREQDTDALIAAIVNQDQAAIRRILARGRVDVNGWIDSERRIKEPLNGIFNVYLQGVYETSDYDDDTDTETVDRVSPELPQLVSPVERPDRRPNTLLELAVESGAPRSVEALIDAGARPWPTYEALLNKALSRVGAFAYGRPYEPITGTIDPVGTLNVLLRRFRRSPRLDPLDVNPLSVARLTLQRMFAFVHDDSPDYDLGLDMERFIEPLLAAGYSPDERERVTGRSPLSIDQTLKQDEDSYWLKALRGPSYESPEAYDQARAARARITERQAAETAARDAARTQASAYAYRVREEQARRRGPVGIATTEEKFADRTARALERVVALYDRWAPVSATDAAGNNLNAGTLTATVDQGDAGQEEEEEEESAGYAYDASQQTASSLLESVPPELLAAIAESRGLSARDVASLYRASRTLASLTAEPLARRYKAYQAYTRPGAPCGDYVGCASTLLAAINNDDADTVERVLESRAIRTDDLIYPNLVRQFADPATRLAMVREGETVSAHHLVHTYDEAVEDWSAARGPGQVPGISLGAPRWWPYTTPLRLAVAAKALDVVHNLAGAGARPWPSVESLLRTAVSYPTHRRAIALTMRTRGPENMTGYYDEEAIKASLDRIAQESAPYTDVADANTEVLLREADTPAVVRALTTYYPRDGPLGADDFNPLTALRLAALESDAFGGSARMGETDQVEAALAPIIQILLDAGYSPDERGLPCALDPTGTTERALVARWAADPNPQSDRAMLARIFGRAYTRVLPPLASADD</sequence>
<feature type="region of interest" description="Disordered" evidence="1">
    <location>
        <begin position="50"/>
        <end position="82"/>
    </location>
</feature>
<accession>S4VX57</accession>
<feature type="region of interest" description="Disordered" evidence="1">
    <location>
        <begin position="97"/>
        <end position="122"/>
    </location>
</feature>
<dbReference type="Proteomes" id="UP000204584">
    <property type="component" value="Segment"/>
</dbReference>
<gene>
    <name evidence="2" type="ORF">psal_cds_879</name>
</gene>
<dbReference type="RefSeq" id="YP_008438027.2">
    <property type="nucleotide sequence ID" value="NC_022098.1"/>
</dbReference>
<organism evidence="2 3">
    <name type="scientific">Pandoravirus salinus</name>
    <dbReference type="NCBI Taxonomy" id="1349410"/>
    <lineage>
        <taxon>Viruses</taxon>
        <taxon>Pandoravirus</taxon>
    </lineage>
</organism>